<reference evidence="4 5" key="1">
    <citation type="journal article" date="2013" name="Genome Biol.">
        <title>Comparative genomics of the core and accessory genomes of 48 Sinorhizobium strains comprising five genospecies.</title>
        <authorList>
            <person name="Sugawara M."/>
            <person name="Epstein B."/>
            <person name="Badgley B.D."/>
            <person name="Unno T."/>
            <person name="Xu L."/>
            <person name="Reese J."/>
            <person name="Gyaneshwar P."/>
            <person name="Denny R."/>
            <person name="Mudge J."/>
            <person name="Bharti A.K."/>
            <person name="Farmer A.D."/>
            <person name="May G.D."/>
            <person name="Woodward J.E."/>
            <person name="Medigue C."/>
            <person name="Vallenet D."/>
            <person name="Lajus A."/>
            <person name="Rouy Z."/>
            <person name="Martinez-Vaz B."/>
            <person name="Tiffin P."/>
            <person name="Young N.D."/>
            <person name="Sadowsky M.J."/>
        </authorList>
    </citation>
    <scope>NUCLEOTIDE SEQUENCE [LARGE SCALE GENOMIC DNA]</scope>
    <source>
        <strain evidence="4 5">USDA4894</strain>
    </source>
</reference>
<dbReference type="OrthoDB" id="9789603at2"/>
<dbReference type="CDD" id="cd04301">
    <property type="entry name" value="NAT_SF"/>
    <property type="match status" value="1"/>
</dbReference>
<dbReference type="AlphaFoldDB" id="A0A6N7LHE7"/>
<evidence type="ECO:0000313" key="4">
    <source>
        <dbReference type="EMBL" id="MQX17283.1"/>
    </source>
</evidence>
<evidence type="ECO:0000313" key="5">
    <source>
        <dbReference type="Proteomes" id="UP000439983"/>
    </source>
</evidence>
<dbReference type="InterPro" id="IPR000182">
    <property type="entry name" value="GNAT_dom"/>
</dbReference>
<evidence type="ECO:0000259" key="3">
    <source>
        <dbReference type="PROSITE" id="PS51186"/>
    </source>
</evidence>
<dbReference type="Pfam" id="PF00583">
    <property type="entry name" value="Acetyltransf_1"/>
    <property type="match status" value="1"/>
</dbReference>
<sequence length="155" mass="17222">MKVIRIDRRFDRIEELLALILASFAYMDGRIEPPSSAHALTAETLRRKTEDEIAFVALAERDLVGCVFCKPEADCLYIGKLAVAPSAQRRGAGRLLLAAAEETARELKLPALRLQTRIELSENHATFAAWGFAETGRSAHPGFTRPTSIEMRKVL</sequence>
<comment type="caution">
    <text evidence="4">The sequence shown here is derived from an EMBL/GenBank/DDBJ whole genome shotgun (WGS) entry which is preliminary data.</text>
</comment>
<dbReference type="SUPFAM" id="SSF55729">
    <property type="entry name" value="Acyl-CoA N-acyltransferases (Nat)"/>
    <property type="match status" value="1"/>
</dbReference>
<feature type="domain" description="N-acetyltransferase" evidence="3">
    <location>
        <begin position="2"/>
        <end position="155"/>
    </location>
</feature>
<dbReference type="GO" id="GO:0016747">
    <property type="term" value="F:acyltransferase activity, transferring groups other than amino-acyl groups"/>
    <property type="evidence" value="ECO:0007669"/>
    <property type="project" value="InterPro"/>
</dbReference>
<dbReference type="InterPro" id="IPR016181">
    <property type="entry name" value="Acyl_CoA_acyltransferase"/>
</dbReference>
<dbReference type="PANTHER" id="PTHR43877">
    <property type="entry name" value="AMINOALKYLPHOSPHONATE N-ACETYLTRANSFERASE-RELATED-RELATED"/>
    <property type="match status" value="1"/>
</dbReference>
<keyword evidence="5" id="KW-1185">Reference proteome</keyword>
<name>A0A6N7LHE7_SINTE</name>
<keyword evidence="1 4" id="KW-0808">Transferase</keyword>
<organism evidence="4 5">
    <name type="scientific">Sinorhizobium terangae</name>
    <dbReference type="NCBI Taxonomy" id="110322"/>
    <lineage>
        <taxon>Bacteria</taxon>
        <taxon>Pseudomonadati</taxon>
        <taxon>Pseudomonadota</taxon>
        <taxon>Alphaproteobacteria</taxon>
        <taxon>Hyphomicrobiales</taxon>
        <taxon>Rhizobiaceae</taxon>
        <taxon>Sinorhizobium/Ensifer group</taxon>
        <taxon>Sinorhizobium</taxon>
    </lineage>
</organism>
<gene>
    <name evidence="4" type="ORF">GHK62_21685</name>
</gene>
<protein>
    <submittedName>
        <fullName evidence="4">GNAT family N-acetyltransferase</fullName>
    </submittedName>
</protein>
<keyword evidence="2" id="KW-0012">Acyltransferase</keyword>
<dbReference type="RefSeq" id="WP_153441155.1">
    <property type="nucleotide sequence ID" value="NZ_JACIGA010000001.1"/>
</dbReference>
<evidence type="ECO:0000256" key="1">
    <source>
        <dbReference type="ARBA" id="ARBA00022679"/>
    </source>
</evidence>
<dbReference type="Gene3D" id="3.40.630.30">
    <property type="match status" value="1"/>
</dbReference>
<dbReference type="EMBL" id="WITC01000090">
    <property type="protein sequence ID" value="MQX17283.1"/>
    <property type="molecule type" value="Genomic_DNA"/>
</dbReference>
<evidence type="ECO:0000256" key="2">
    <source>
        <dbReference type="ARBA" id="ARBA00023315"/>
    </source>
</evidence>
<accession>A0A6N7LHE7</accession>
<proteinExistence type="predicted"/>
<dbReference type="PROSITE" id="PS51186">
    <property type="entry name" value="GNAT"/>
    <property type="match status" value="1"/>
</dbReference>
<dbReference type="Proteomes" id="UP000439983">
    <property type="component" value="Unassembled WGS sequence"/>
</dbReference>
<dbReference type="InterPro" id="IPR050832">
    <property type="entry name" value="Bact_Acetyltransf"/>
</dbReference>
<dbReference type="PANTHER" id="PTHR43877:SF2">
    <property type="entry name" value="AMINOALKYLPHOSPHONATE N-ACETYLTRANSFERASE-RELATED"/>
    <property type="match status" value="1"/>
</dbReference>